<sequence length="310" mass="33111">MSSDPLLVATALERRFGQRTAVAGVDLTLERGEVLGLLGLNGAGKSTTLEMICGVLAPSAGGIRVAGVDLLESPRAAKRHLGYLPEVPPLQPDATVRGYLRWAARLRRIPTRAACTAAADSALERCGLEEVADRVIRNLSKGYQQRVGIAQAIVHDPPLIVLDEPTVGLDPRQVQAIRALIQELRQDHGVIFSSHILAEVQAVSDRVTILHEGRVIHSGPASGDVPGPLRFVARFAEPPDLSLLTAIRGVSSVDVAGDGVLLELDDASALDGLVAASVARGWRLRELRREQRTLEQVFLELTRGGGEEAA</sequence>
<dbReference type="Proteomes" id="UP000199657">
    <property type="component" value="Unassembled WGS sequence"/>
</dbReference>
<evidence type="ECO:0000313" key="7">
    <source>
        <dbReference type="Proteomes" id="UP000199657"/>
    </source>
</evidence>
<dbReference type="InterPro" id="IPR027417">
    <property type="entry name" value="P-loop_NTPase"/>
</dbReference>
<evidence type="ECO:0000256" key="2">
    <source>
        <dbReference type="ARBA" id="ARBA00022448"/>
    </source>
</evidence>
<evidence type="ECO:0000313" key="6">
    <source>
        <dbReference type="EMBL" id="SEP14485.1"/>
    </source>
</evidence>
<dbReference type="SUPFAM" id="SSF52540">
    <property type="entry name" value="P-loop containing nucleoside triphosphate hydrolases"/>
    <property type="match status" value="1"/>
</dbReference>
<protein>
    <submittedName>
        <fullName evidence="6">ABC-2 type transport system ATP-binding protein</fullName>
    </submittedName>
</protein>
<dbReference type="AlphaFoldDB" id="A0A1H8VGF1"/>
<dbReference type="PANTHER" id="PTHR43335:SF4">
    <property type="entry name" value="ABC TRANSPORTER, ATP-BINDING PROTEIN"/>
    <property type="match status" value="1"/>
</dbReference>
<keyword evidence="2" id="KW-0813">Transport</keyword>
<organism evidence="6 7">
    <name type="scientific">Aquisalimonas asiatica</name>
    <dbReference type="NCBI Taxonomy" id="406100"/>
    <lineage>
        <taxon>Bacteria</taxon>
        <taxon>Pseudomonadati</taxon>
        <taxon>Pseudomonadota</taxon>
        <taxon>Gammaproteobacteria</taxon>
        <taxon>Chromatiales</taxon>
        <taxon>Ectothiorhodospiraceae</taxon>
        <taxon>Aquisalimonas</taxon>
    </lineage>
</organism>
<evidence type="ECO:0000256" key="1">
    <source>
        <dbReference type="ARBA" id="ARBA00005417"/>
    </source>
</evidence>
<reference evidence="6 7" key="1">
    <citation type="submission" date="2016-10" db="EMBL/GenBank/DDBJ databases">
        <authorList>
            <person name="de Groot N.N."/>
        </authorList>
    </citation>
    <scope>NUCLEOTIDE SEQUENCE [LARGE SCALE GENOMIC DNA]</scope>
    <source>
        <strain evidence="6 7">CGMCC 1.6291</strain>
    </source>
</reference>
<evidence type="ECO:0000256" key="4">
    <source>
        <dbReference type="ARBA" id="ARBA00022840"/>
    </source>
</evidence>
<proteinExistence type="inferred from homology"/>
<feature type="domain" description="ABC transporter" evidence="5">
    <location>
        <begin position="7"/>
        <end position="237"/>
    </location>
</feature>
<dbReference type="Gene3D" id="3.40.50.300">
    <property type="entry name" value="P-loop containing nucleotide triphosphate hydrolases"/>
    <property type="match status" value="1"/>
</dbReference>
<dbReference type="SMART" id="SM00382">
    <property type="entry name" value="AAA"/>
    <property type="match status" value="1"/>
</dbReference>
<evidence type="ECO:0000259" key="5">
    <source>
        <dbReference type="PROSITE" id="PS50893"/>
    </source>
</evidence>
<keyword evidence="7" id="KW-1185">Reference proteome</keyword>
<evidence type="ECO:0000256" key="3">
    <source>
        <dbReference type="ARBA" id="ARBA00022741"/>
    </source>
</evidence>
<dbReference type="GO" id="GO:0005524">
    <property type="term" value="F:ATP binding"/>
    <property type="evidence" value="ECO:0007669"/>
    <property type="project" value="UniProtKB-KW"/>
</dbReference>
<keyword evidence="3" id="KW-0547">Nucleotide-binding</keyword>
<dbReference type="RefSeq" id="WP_091646054.1">
    <property type="nucleotide sequence ID" value="NZ_FOEG01000012.1"/>
</dbReference>
<dbReference type="PANTHER" id="PTHR43335">
    <property type="entry name" value="ABC TRANSPORTER, ATP-BINDING PROTEIN"/>
    <property type="match status" value="1"/>
</dbReference>
<dbReference type="STRING" id="406100.SAMN04488052_11254"/>
<comment type="similarity">
    <text evidence="1">Belongs to the ABC transporter superfamily.</text>
</comment>
<dbReference type="Pfam" id="PF00005">
    <property type="entry name" value="ABC_tran"/>
    <property type="match status" value="1"/>
</dbReference>
<accession>A0A1H8VGF1</accession>
<dbReference type="GO" id="GO:0016887">
    <property type="term" value="F:ATP hydrolysis activity"/>
    <property type="evidence" value="ECO:0007669"/>
    <property type="project" value="InterPro"/>
</dbReference>
<dbReference type="EMBL" id="FOEG01000012">
    <property type="protein sequence ID" value="SEP14485.1"/>
    <property type="molecule type" value="Genomic_DNA"/>
</dbReference>
<dbReference type="OrthoDB" id="9781337at2"/>
<gene>
    <name evidence="6" type="ORF">SAMN04488052_11254</name>
</gene>
<dbReference type="CDD" id="cd03230">
    <property type="entry name" value="ABC_DR_subfamily_A"/>
    <property type="match status" value="1"/>
</dbReference>
<dbReference type="InterPro" id="IPR003593">
    <property type="entry name" value="AAA+_ATPase"/>
</dbReference>
<dbReference type="PROSITE" id="PS50893">
    <property type="entry name" value="ABC_TRANSPORTER_2"/>
    <property type="match status" value="1"/>
</dbReference>
<name>A0A1H8VGF1_9GAMM</name>
<keyword evidence="4 6" id="KW-0067">ATP-binding</keyword>
<dbReference type="InterPro" id="IPR003439">
    <property type="entry name" value="ABC_transporter-like_ATP-bd"/>
</dbReference>